<comment type="similarity">
    <text evidence="1 6">Belongs to the sigma-70 factor family. ECF subfamily.</text>
</comment>
<dbReference type="PROSITE" id="PS01063">
    <property type="entry name" value="SIGMA70_ECF"/>
    <property type="match status" value="1"/>
</dbReference>
<evidence type="ECO:0000256" key="3">
    <source>
        <dbReference type="ARBA" id="ARBA00023082"/>
    </source>
</evidence>
<evidence type="ECO:0000256" key="2">
    <source>
        <dbReference type="ARBA" id="ARBA00023015"/>
    </source>
</evidence>
<proteinExistence type="inferred from homology"/>
<dbReference type="AlphaFoldDB" id="A0A1M6ECP8"/>
<evidence type="ECO:0000256" key="1">
    <source>
        <dbReference type="ARBA" id="ARBA00010641"/>
    </source>
</evidence>
<dbReference type="Pfam" id="PF08281">
    <property type="entry name" value="Sigma70_r4_2"/>
    <property type="match status" value="1"/>
</dbReference>
<dbReference type="RefSeq" id="WP_019386565.1">
    <property type="nucleotide sequence ID" value="NZ_ALIH01000002.1"/>
</dbReference>
<protein>
    <recommendedName>
        <fullName evidence="6">RNA polymerase sigma factor</fullName>
    </recommendedName>
</protein>
<dbReference type="GO" id="GO:0006352">
    <property type="term" value="P:DNA-templated transcription initiation"/>
    <property type="evidence" value="ECO:0007669"/>
    <property type="project" value="InterPro"/>
</dbReference>
<evidence type="ECO:0000313" key="10">
    <source>
        <dbReference type="Proteomes" id="UP000184396"/>
    </source>
</evidence>
<dbReference type="NCBIfam" id="TIGR02937">
    <property type="entry name" value="sigma70-ECF"/>
    <property type="match status" value="1"/>
</dbReference>
<dbReference type="Pfam" id="PF04542">
    <property type="entry name" value="Sigma70_r2"/>
    <property type="match status" value="1"/>
</dbReference>
<feature type="domain" description="RNA polymerase sigma factor 70 region 4 type 2" evidence="8">
    <location>
        <begin position="119"/>
        <end position="170"/>
    </location>
</feature>
<gene>
    <name evidence="9" type="ORF">SAMN05216261_1914</name>
</gene>
<dbReference type="InterPro" id="IPR036388">
    <property type="entry name" value="WH-like_DNA-bd_sf"/>
</dbReference>
<sequence length="183" mass="21074">MFKVNIIEQCKQNNRKAQLQLYNQYCDGMYIVAKRFLKDAADAEDVVQEAFIKAFTKLHQYKAEVTFGAWLKRIVVNKCIDFLKAKKQHLIALDAVSLKVVDTEADGKWLVDDTITLNDVKAAINELPDKYRYVVMLYLIEGYDHQEISEILDITEVASRTQLSRGKVKLQKLLTLKKNGTRS</sequence>
<dbReference type="SUPFAM" id="SSF88946">
    <property type="entry name" value="Sigma2 domain of RNA polymerase sigma factors"/>
    <property type="match status" value="1"/>
</dbReference>
<evidence type="ECO:0000259" key="8">
    <source>
        <dbReference type="Pfam" id="PF08281"/>
    </source>
</evidence>
<dbReference type="PANTHER" id="PTHR43133">
    <property type="entry name" value="RNA POLYMERASE ECF-TYPE SIGMA FACTO"/>
    <property type="match status" value="1"/>
</dbReference>
<keyword evidence="4 6" id="KW-0238">DNA-binding</keyword>
<dbReference type="InterPro" id="IPR014284">
    <property type="entry name" value="RNA_pol_sigma-70_dom"/>
</dbReference>
<evidence type="ECO:0000313" key="9">
    <source>
        <dbReference type="EMBL" id="SHI83256.1"/>
    </source>
</evidence>
<dbReference type="EMBL" id="FQYK01000004">
    <property type="protein sequence ID" value="SHI83256.1"/>
    <property type="molecule type" value="Genomic_DNA"/>
</dbReference>
<evidence type="ECO:0000256" key="6">
    <source>
        <dbReference type="RuleBase" id="RU000716"/>
    </source>
</evidence>
<dbReference type="InterPro" id="IPR007627">
    <property type="entry name" value="RNA_pol_sigma70_r2"/>
</dbReference>
<organism evidence="9 10">
    <name type="scientific">Algibacter luteus</name>
    <dbReference type="NCBI Taxonomy" id="1178825"/>
    <lineage>
        <taxon>Bacteria</taxon>
        <taxon>Pseudomonadati</taxon>
        <taxon>Bacteroidota</taxon>
        <taxon>Flavobacteriia</taxon>
        <taxon>Flavobacteriales</taxon>
        <taxon>Flavobacteriaceae</taxon>
        <taxon>Algibacter</taxon>
    </lineage>
</organism>
<dbReference type="STRING" id="1178825.SAMN05216261_1914"/>
<dbReference type="eggNOG" id="COG1595">
    <property type="taxonomic scope" value="Bacteria"/>
</dbReference>
<keyword evidence="5 6" id="KW-0804">Transcription</keyword>
<dbReference type="InterPro" id="IPR013324">
    <property type="entry name" value="RNA_pol_sigma_r3/r4-like"/>
</dbReference>
<evidence type="ECO:0000256" key="5">
    <source>
        <dbReference type="ARBA" id="ARBA00023163"/>
    </source>
</evidence>
<evidence type="ECO:0000259" key="7">
    <source>
        <dbReference type="Pfam" id="PF04542"/>
    </source>
</evidence>
<dbReference type="CDD" id="cd06171">
    <property type="entry name" value="Sigma70_r4"/>
    <property type="match status" value="1"/>
</dbReference>
<dbReference type="Proteomes" id="UP000184396">
    <property type="component" value="Unassembled WGS sequence"/>
</dbReference>
<dbReference type="InterPro" id="IPR013249">
    <property type="entry name" value="RNA_pol_sigma70_r4_t2"/>
</dbReference>
<dbReference type="GO" id="GO:0016987">
    <property type="term" value="F:sigma factor activity"/>
    <property type="evidence" value="ECO:0007669"/>
    <property type="project" value="UniProtKB-KW"/>
</dbReference>
<reference evidence="9 10" key="1">
    <citation type="submission" date="2016-11" db="EMBL/GenBank/DDBJ databases">
        <authorList>
            <person name="Jaros S."/>
            <person name="Januszkiewicz K."/>
            <person name="Wedrychowicz H."/>
        </authorList>
    </citation>
    <scope>NUCLEOTIDE SEQUENCE [LARGE SCALE GENOMIC DNA]</scope>
    <source>
        <strain evidence="9 10">CGMCC 1.12213</strain>
    </source>
</reference>
<dbReference type="SUPFAM" id="SSF88659">
    <property type="entry name" value="Sigma3 and sigma4 domains of RNA polymerase sigma factors"/>
    <property type="match status" value="1"/>
</dbReference>
<keyword evidence="3 6" id="KW-0731">Sigma factor</keyword>
<keyword evidence="2 6" id="KW-0805">Transcription regulation</keyword>
<evidence type="ECO:0000256" key="4">
    <source>
        <dbReference type="ARBA" id="ARBA00023125"/>
    </source>
</evidence>
<dbReference type="GO" id="GO:0003677">
    <property type="term" value="F:DNA binding"/>
    <property type="evidence" value="ECO:0007669"/>
    <property type="project" value="UniProtKB-KW"/>
</dbReference>
<dbReference type="Gene3D" id="1.10.10.10">
    <property type="entry name" value="Winged helix-like DNA-binding domain superfamily/Winged helix DNA-binding domain"/>
    <property type="match status" value="1"/>
</dbReference>
<dbReference type="InterPro" id="IPR000838">
    <property type="entry name" value="RNA_pol_sigma70_ECF_CS"/>
</dbReference>
<dbReference type="Gene3D" id="1.10.1740.10">
    <property type="match status" value="1"/>
</dbReference>
<dbReference type="PANTHER" id="PTHR43133:SF51">
    <property type="entry name" value="RNA POLYMERASE SIGMA FACTOR"/>
    <property type="match status" value="1"/>
</dbReference>
<name>A0A1M6ECP8_9FLAO</name>
<feature type="domain" description="RNA polymerase sigma-70 region 2" evidence="7">
    <location>
        <begin position="21"/>
        <end position="87"/>
    </location>
</feature>
<keyword evidence="10" id="KW-1185">Reference proteome</keyword>
<accession>A0A1M6ECP8</accession>
<dbReference type="OrthoDB" id="1160671at2"/>
<dbReference type="InterPro" id="IPR039425">
    <property type="entry name" value="RNA_pol_sigma-70-like"/>
</dbReference>
<dbReference type="InterPro" id="IPR013325">
    <property type="entry name" value="RNA_pol_sigma_r2"/>
</dbReference>